<evidence type="ECO:0000256" key="3">
    <source>
        <dbReference type="ARBA" id="ARBA00022695"/>
    </source>
</evidence>
<dbReference type="EMBL" id="BMAT01010448">
    <property type="protein sequence ID" value="GFS27051.1"/>
    <property type="molecule type" value="Genomic_DNA"/>
</dbReference>
<dbReference type="Gene3D" id="3.30.70.270">
    <property type="match status" value="2"/>
</dbReference>
<evidence type="ECO:0000256" key="5">
    <source>
        <dbReference type="ARBA" id="ARBA00022759"/>
    </source>
</evidence>
<dbReference type="Pfam" id="PF00078">
    <property type="entry name" value="RVT_1"/>
    <property type="match status" value="1"/>
</dbReference>
<dbReference type="Gene3D" id="3.10.10.10">
    <property type="entry name" value="HIV Type 1 Reverse Transcriptase, subunit A, domain 1"/>
    <property type="match status" value="1"/>
</dbReference>
<comment type="caution">
    <text evidence="10">The sequence shown here is derived from an EMBL/GenBank/DDBJ whole genome shotgun (WGS) entry which is preliminary data.</text>
</comment>
<keyword evidence="3" id="KW-0548">Nucleotidyltransferase</keyword>
<dbReference type="CDD" id="cd09274">
    <property type="entry name" value="RNase_HI_RT_Ty3"/>
    <property type="match status" value="1"/>
</dbReference>
<evidence type="ECO:0000256" key="1">
    <source>
        <dbReference type="ARBA" id="ARBA00022670"/>
    </source>
</evidence>
<dbReference type="PANTHER" id="PTHR37984:SF5">
    <property type="entry name" value="PROTEIN NYNRIN-LIKE"/>
    <property type="match status" value="1"/>
</dbReference>
<dbReference type="FunFam" id="3.30.70.270:FF:000020">
    <property type="entry name" value="Transposon Tf2-6 polyprotein-like Protein"/>
    <property type="match status" value="1"/>
</dbReference>
<evidence type="ECO:0000256" key="8">
    <source>
        <dbReference type="ARBA" id="ARBA00023268"/>
    </source>
</evidence>
<gene>
    <name evidence="10" type="ORF">ElyMa_005234900</name>
</gene>
<keyword evidence="4" id="KW-0540">Nuclease</keyword>
<keyword evidence="6" id="KW-0378">Hydrolase</keyword>
<dbReference type="InterPro" id="IPR041577">
    <property type="entry name" value="RT_RNaseH_2"/>
</dbReference>
<feature type="domain" description="Reverse transcriptase" evidence="9">
    <location>
        <begin position="1"/>
        <end position="176"/>
    </location>
</feature>
<dbReference type="Pfam" id="PF17919">
    <property type="entry name" value="RT_RNaseH_2"/>
    <property type="match status" value="1"/>
</dbReference>
<evidence type="ECO:0000256" key="6">
    <source>
        <dbReference type="ARBA" id="ARBA00022801"/>
    </source>
</evidence>
<dbReference type="InterPro" id="IPR050951">
    <property type="entry name" value="Retrovirus_Pol_polyprotein"/>
</dbReference>
<evidence type="ECO:0000256" key="4">
    <source>
        <dbReference type="ARBA" id="ARBA00022722"/>
    </source>
</evidence>
<dbReference type="PANTHER" id="PTHR37984">
    <property type="entry name" value="PROTEIN CBG26694"/>
    <property type="match status" value="1"/>
</dbReference>
<accession>A0AAV4K2F9</accession>
<keyword evidence="1" id="KW-0645">Protease</keyword>
<dbReference type="Proteomes" id="UP000762676">
    <property type="component" value="Unassembled WGS sequence"/>
</dbReference>
<dbReference type="PROSITE" id="PS50878">
    <property type="entry name" value="RT_POL"/>
    <property type="match status" value="1"/>
</dbReference>
<proteinExistence type="predicted"/>
<protein>
    <submittedName>
        <fullName evidence="10">Pol polyprotein</fullName>
    </submittedName>
</protein>
<dbReference type="FunFam" id="3.10.10.10:FF:000007">
    <property type="entry name" value="Retrovirus-related Pol polyprotein from transposon 17.6-like Protein"/>
    <property type="match status" value="1"/>
</dbReference>
<dbReference type="CDD" id="cd01647">
    <property type="entry name" value="RT_LTR"/>
    <property type="match status" value="1"/>
</dbReference>
<dbReference type="GO" id="GO:0006508">
    <property type="term" value="P:proteolysis"/>
    <property type="evidence" value="ECO:0007669"/>
    <property type="project" value="UniProtKB-KW"/>
</dbReference>
<evidence type="ECO:0000313" key="11">
    <source>
        <dbReference type="Proteomes" id="UP000762676"/>
    </source>
</evidence>
<keyword evidence="5" id="KW-0255">Endonuclease</keyword>
<dbReference type="GO" id="GO:0008233">
    <property type="term" value="F:peptidase activity"/>
    <property type="evidence" value="ECO:0007669"/>
    <property type="project" value="UniProtKB-KW"/>
</dbReference>
<dbReference type="SUPFAM" id="SSF56672">
    <property type="entry name" value="DNA/RNA polymerases"/>
    <property type="match status" value="1"/>
</dbReference>
<dbReference type="InterPro" id="IPR043128">
    <property type="entry name" value="Rev_trsase/Diguanyl_cyclase"/>
</dbReference>
<evidence type="ECO:0000259" key="9">
    <source>
        <dbReference type="PROSITE" id="PS50878"/>
    </source>
</evidence>
<dbReference type="Gene3D" id="3.10.20.370">
    <property type="match status" value="1"/>
</dbReference>
<dbReference type="InterPro" id="IPR043502">
    <property type="entry name" value="DNA/RNA_pol_sf"/>
</dbReference>
<keyword evidence="7" id="KW-0695">RNA-directed DNA polymerase</keyword>
<dbReference type="InterPro" id="IPR000477">
    <property type="entry name" value="RT_dom"/>
</dbReference>
<name>A0AAV4K2F9_9GAST</name>
<dbReference type="AlphaFoldDB" id="A0AAV4K2F9"/>
<dbReference type="GO" id="GO:0004519">
    <property type="term" value="F:endonuclease activity"/>
    <property type="evidence" value="ECO:0007669"/>
    <property type="project" value="UniProtKB-KW"/>
</dbReference>
<keyword evidence="11" id="KW-1185">Reference proteome</keyword>
<evidence type="ECO:0000313" key="10">
    <source>
        <dbReference type="EMBL" id="GFS27051.1"/>
    </source>
</evidence>
<sequence length="366" mass="41291">MGIIRKSNSPWASPLHIVPKPNGGWRPCGDYRRLNDVTTPDRYPIPHIQDFSAQLSGKTIFSKIDLIHGYHQLPVHPDDIAKTAIITPFGLFEFLRMPFGLKNAAQAFQRLMDTVFQDVECAFVYLDDILVASSSEKDHVSDIRKVCSRLQEYGLVVRLEKCLFGQNSINFLGHQVSQFGSIPLPAKVKAIKDFPRPLTVKKLQEFLGMINFYNRFIKNAAAILKPLYEAQGKSKPQEPLDWSDVMTEAFSSSKTALVNTTMLTHPAHGAPIALTSDASDVAVGAVLEQLSNRLWQPLAFFSKQLRPAEKKYSTFDRELLGLYLAVKHFSYFLEGRRFAMLTDYKPLVGAMSKLSDPWTARQKKNI</sequence>
<evidence type="ECO:0000256" key="2">
    <source>
        <dbReference type="ARBA" id="ARBA00022679"/>
    </source>
</evidence>
<keyword evidence="2" id="KW-0808">Transferase</keyword>
<reference evidence="10 11" key="1">
    <citation type="journal article" date="2021" name="Elife">
        <title>Chloroplast acquisition without the gene transfer in kleptoplastic sea slugs, Plakobranchus ocellatus.</title>
        <authorList>
            <person name="Maeda T."/>
            <person name="Takahashi S."/>
            <person name="Yoshida T."/>
            <person name="Shimamura S."/>
            <person name="Takaki Y."/>
            <person name="Nagai Y."/>
            <person name="Toyoda A."/>
            <person name="Suzuki Y."/>
            <person name="Arimoto A."/>
            <person name="Ishii H."/>
            <person name="Satoh N."/>
            <person name="Nishiyama T."/>
            <person name="Hasebe M."/>
            <person name="Maruyama T."/>
            <person name="Minagawa J."/>
            <person name="Obokata J."/>
            <person name="Shigenobu S."/>
        </authorList>
    </citation>
    <scope>NUCLEOTIDE SEQUENCE [LARGE SCALE GENOMIC DNA]</scope>
</reference>
<keyword evidence="8" id="KW-0511">Multifunctional enzyme</keyword>
<organism evidence="10 11">
    <name type="scientific">Elysia marginata</name>
    <dbReference type="NCBI Taxonomy" id="1093978"/>
    <lineage>
        <taxon>Eukaryota</taxon>
        <taxon>Metazoa</taxon>
        <taxon>Spiralia</taxon>
        <taxon>Lophotrochozoa</taxon>
        <taxon>Mollusca</taxon>
        <taxon>Gastropoda</taxon>
        <taxon>Heterobranchia</taxon>
        <taxon>Euthyneura</taxon>
        <taxon>Panpulmonata</taxon>
        <taxon>Sacoglossa</taxon>
        <taxon>Placobranchoidea</taxon>
        <taxon>Plakobranchidae</taxon>
        <taxon>Elysia</taxon>
    </lineage>
</organism>
<dbReference type="GO" id="GO:0003964">
    <property type="term" value="F:RNA-directed DNA polymerase activity"/>
    <property type="evidence" value="ECO:0007669"/>
    <property type="project" value="UniProtKB-KW"/>
</dbReference>
<evidence type="ECO:0000256" key="7">
    <source>
        <dbReference type="ARBA" id="ARBA00022918"/>
    </source>
</evidence>
<dbReference type="FunFam" id="3.10.20.370:FF:000001">
    <property type="entry name" value="Retrovirus-related Pol polyprotein from transposon 17.6-like protein"/>
    <property type="match status" value="1"/>
</dbReference>